<dbReference type="EMBL" id="QXUF01000191">
    <property type="protein sequence ID" value="RIM96272.1"/>
    <property type="molecule type" value="Genomic_DNA"/>
</dbReference>
<comment type="caution">
    <text evidence="2">The sequence shown here is derived from an EMBL/GenBank/DDBJ whole genome shotgun (WGS) entry which is preliminary data.</text>
</comment>
<name>A0A418IBN8_9STAP</name>
<evidence type="ECO:0000313" key="2">
    <source>
        <dbReference type="EMBL" id="RIM96272.1"/>
    </source>
</evidence>
<sequence>MLNVVLSVLFIVAFIIICLLFQVSVGKFQQKRRSFSDKEVKIDNKSLWVGFYFYLFLGILIVIVHVFN</sequence>
<protein>
    <submittedName>
        <fullName evidence="2">Uncharacterized protein</fullName>
    </submittedName>
</protein>
<gene>
    <name evidence="2" type="ORF">BU112_14340</name>
</gene>
<dbReference type="GeneID" id="79052222"/>
<feature type="transmembrane region" description="Helical" evidence="1">
    <location>
        <begin position="47"/>
        <end position="67"/>
    </location>
</feature>
<dbReference type="RefSeq" id="WP_101094540.1">
    <property type="nucleotide sequence ID" value="NZ_CP188208.1"/>
</dbReference>
<reference evidence="2 3" key="1">
    <citation type="journal article" date="2016" name="Front. Microbiol.">
        <title>Comprehensive Phylogenetic Analysis of Bovine Non-aureus Staphylococci Species Based on Whole-Genome Sequencing.</title>
        <authorList>
            <person name="Naushad S."/>
            <person name="Barkema H.W."/>
            <person name="Luby C."/>
            <person name="Condas L.A."/>
            <person name="Nobrega D.B."/>
            <person name="Carson D.A."/>
            <person name="De Buck J."/>
        </authorList>
    </citation>
    <scope>NUCLEOTIDE SEQUENCE [LARGE SCALE GENOMIC DNA]</scope>
    <source>
        <strain evidence="2 3">SNUC 4554</strain>
    </source>
</reference>
<accession>A0A418IBN8</accession>
<dbReference type="Proteomes" id="UP000286317">
    <property type="component" value="Unassembled WGS sequence"/>
</dbReference>
<dbReference type="AlphaFoldDB" id="A0A418IBN8"/>
<keyword evidence="1" id="KW-0472">Membrane</keyword>
<evidence type="ECO:0000313" key="3">
    <source>
        <dbReference type="Proteomes" id="UP000286317"/>
    </source>
</evidence>
<keyword evidence="3" id="KW-1185">Reference proteome</keyword>
<feature type="transmembrane region" description="Helical" evidence="1">
    <location>
        <begin position="6"/>
        <end position="26"/>
    </location>
</feature>
<organism evidence="2 3">
    <name type="scientific">Staphylococcus shinii</name>
    <dbReference type="NCBI Taxonomy" id="2912228"/>
    <lineage>
        <taxon>Bacteria</taxon>
        <taxon>Bacillati</taxon>
        <taxon>Bacillota</taxon>
        <taxon>Bacilli</taxon>
        <taxon>Bacillales</taxon>
        <taxon>Staphylococcaceae</taxon>
        <taxon>Staphylococcus</taxon>
    </lineage>
</organism>
<evidence type="ECO:0000256" key="1">
    <source>
        <dbReference type="SAM" id="Phobius"/>
    </source>
</evidence>
<keyword evidence="1" id="KW-0812">Transmembrane</keyword>
<proteinExistence type="predicted"/>
<keyword evidence="1" id="KW-1133">Transmembrane helix</keyword>